<dbReference type="SUPFAM" id="SSF117396">
    <property type="entry name" value="TM1631-like"/>
    <property type="match status" value="1"/>
</dbReference>
<dbReference type="Gene3D" id="3.20.20.410">
    <property type="entry name" value="Protein of unknown function UPF0759"/>
    <property type="match status" value="1"/>
</dbReference>
<accession>A0A2T0TXB8</accession>
<comment type="caution">
    <text evidence="1">The sequence shown here is derived from an EMBL/GenBank/DDBJ whole genome shotgun (WGS) entry which is preliminary data.</text>
</comment>
<dbReference type="EMBL" id="PVTH01000009">
    <property type="protein sequence ID" value="PRY50317.1"/>
    <property type="molecule type" value="Genomic_DNA"/>
</dbReference>
<dbReference type="OrthoDB" id="9780310at2"/>
<proteinExistence type="predicted"/>
<name>A0A2T0TXB8_9SPHI</name>
<dbReference type="InterPro" id="IPR002763">
    <property type="entry name" value="DUF72"/>
</dbReference>
<reference evidence="1 2" key="1">
    <citation type="submission" date="2018-03" db="EMBL/GenBank/DDBJ databases">
        <title>Genomic Encyclopedia of Type Strains, Phase III (KMG-III): the genomes of soil and plant-associated and newly described type strains.</title>
        <authorList>
            <person name="Whitman W."/>
        </authorList>
    </citation>
    <scope>NUCLEOTIDE SEQUENCE [LARGE SCALE GENOMIC DNA]</scope>
    <source>
        <strain evidence="1 2">CGMCC 1.9313</strain>
    </source>
</reference>
<organism evidence="1 2">
    <name type="scientific">Arcticibacter pallidicorallinus</name>
    <dbReference type="NCBI Taxonomy" id="1259464"/>
    <lineage>
        <taxon>Bacteria</taxon>
        <taxon>Pseudomonadati</taxon>
        <taxon>Bacteroidota</taxon>
        <taxon>Sphingobacteriia</taxon>
        <taxon>Sphingobacteriales</taxon>
        <taxon>Sphingobacteriaceae</taxon>
        <taxon>Arcticibacter</taxon>
    </lineage>
</organism>
<dbReference type="PANTHER" id="PTHR30348:SF4">
    <property type="entry name" value="DUF72 DOMAIN-CONTAINING PROTEIN"/>
    <property type="match status" value="1"/>
</dbReference>
<dbReference type="AlphaFoldDB" id="A0A2T0TXB8"/>
<sequence>MIRWHIGCSGFHYKHWKSLFYPEGLAQSKWFSFYAEHFDSLELNATFYRTPTPKSLANWYVISPPGFNFAVKAPRAITHYRKFNDVQDIITRFYDLIQTGLQEKLAATLFQLHPNYAYTEAHLEAMLNNLSPAFTNVVEFRHPSWWNEQVYIAFAERNIVFSGISHPTLPNGLVSNARSLYYRFHGANELYSSEYSTAELLEFVRLVEEKDVSDAYIFFNNDIGGAAVRNAAELKKLVSL</sequence>
<dbReference type="RefSeq" id="WP_106294327.1">
    <property type="nucleotide sequence ID" value="NZ_PVTH01000009.1"/>
</dbReference>
<gene>
    <name evidence="1" type="ORF">B0I27_10938</name>
</gene>
<dbReference type="Pfam" id="PF01904">
    <property type="entry name" value="DUF72"/>
    <property type="match status" value="1"/>
</dbReference>
<dbReference type="PANTHER" id="PTHR30348">
    <property type="entry name" value="UNCHARACTERIZED PROTEIN YECE"/>
    <property type="match status" value="1"/>
</dbReference>
<keyword evidence="2" id="KW-1185">Reference proteome</keyword>
<dbReference type="InterPro" id="IPR036520">
    <property type="entry name" value="UPF0759_sf"/>
</dbReference>
<dbReference type="Proteomes" id="UP000238034">
    <property type="component" value="Unassembled WGS sequence"/>
</dbReference>
<evidence type="ECO:0000313" key="1">
    <source>
        <dbReference type="EMBL" id="PRY50317.1"/>
    </source>
</evidence>
<evidence type="ECO:0000313" key="2">
    <source>
        <dbReference type="Proteomes" id="UP000238034"/>
    </source>
</evidence>
<protein>
    <submittedName>
        <fullName evidence="1">Uncharacterized protein YecE (DUF72 family)</fullName>
    </submittedName>
</protein>